<dbReference type="PANTHER" id="PTHR19336:SF9">
    <property type="entry name" value="SPINDLE POLE BODY PROTEIN PPC89"/>
    <property type="match status" value="1"/>
</dbReference>
<dbReference type="InParanoid" id="A0A6J2YGA8"/>
<dbReference type="GO" id="GO:0043015">
    <property type="term" value="F:gamma-tubulin binding"/>
    <property type="evidence" value="ECO:0007669"/>
    <property type="project" value="InterPro"/>
</dbReference>
<proteinExistence type="predicted"/>
<evidence type="ECO:0000256" key="2">
    <source>
        <dbReference type="SAM" id="MobiDB-lite"/>
    </source>
</evidence>
<dbReference type="OrthoDB" id="76453at2759"/>
<dbReference type="Proteomes" id="UP000504635">
    <property type="component" value="Unplaced"/>
</dbReference>
<dbReference type="KEGG" id="soy:115887698"/>
<organism evidence="4 5">
    <name type="scientific">Sitophilus oryzae</name>
    <name type="common">Rice weevil</name>
    <name type="synonym">Curculio oryzae</name>
    <dbReference type="NCBI Taxonomy" id="7048"/>
    <lineage>
        <taxon>Eukaryota</taxon>
        <taxon>Metazoa</taxon>
        <taxon>Ecdysozoa</taxon>
        <taxon>Arthropoda</taxon>
        <taxon>Hexapoda</taxon>
        <taxon>Insecta</taxon>
        <taxon>Pterygota</taxon>
        <taxon>Neoptera</taxon>
        <taxon>Endopterygota</taxon>
        <taxon>Coleoptera</taxon>
        <taxon>Polyphaga</taxon>
        <taxon>Cucujiformia</taxon>
        <taxon>Curculionidae</taxon>
        <taxon>Dryophthorinae</taxon>
        <taxon>Sitophilus</taxon>
    </lineage>
</organism>
<feature type="region of interest" description="Disordered" evidence="2">
    <location>
        <begin position="144"/>
        <end position="171"/>
    </location>
</feature>
<dbReference type="GO" id="GO:0042802">
    <property type="term" value="F:identical protein binding"/>
    <property type="evidence" value="ECO:0007669"/>
    <property type="project" value="InterPro"/>
</dbReference>
<dbReference type="PANTHER" id="PTHR19336">
    <property type="entry name" value="UNCHARACTERIZED DUF1167"/>
    <property type="match status" value="1"/>
</dbReference>
<dbReference type="InterPro" id="IPR025913">
    <property type="entry name" value="Cep57_CLD"/>
</dbReference>
<dbReference type="GeneID" id="115887698"/>
<dbReference type="GO" id="GO:0005813">
    <property type="term" value="C:centrosome"/>
    <property type="evidence" value="ECO:0007669"/>
    <property type="project" value="TreeGrafter"/>
</dbReference>
<feature type="region of interest" description="Disordered" evidence="2">
    <location>
        <begin position="78"/>
        <end position="110"/>
    </location>
</feature>
<dbReference type="InterPro" id="IPR051756">
    <property type="entry name" value="Centrosomal_MT-associated"/>
</dbReference>
<evidence type="ECO:0000313" key="5">
    <source>
        <dbReference type="RefSeq" id="XP_030763028.1"/>
    </source>
</evidence>
<keyword evidence="4" id="KW-1185">Reference proteome</keyword>
<feature type="coiled-coil region" evidence="1">
    <location>
        <begin position="624"/>
        <end position="682"/>
    </location>
</feature>
<dbReference type="AlphaFoldDB" id="A0A6J2YGA8"/>
<feature type="region of interest" description="Disordered" evidence="2">
    <location>
        <begin position="568"/>
        <end position="595"/>
    </location>
</feature>
<sequence length="723" mass="81817">MSDEIFTRGYRELQNANDGDDDLMAAENPNDIRLQDIEQQLEMAESRCNTLKDQLDYMKQMYGGNKSSNKSRKISNVANLSNHSSTSNEETTRPISVKKSGPSRQKSNAIETDNSGAAVRTINNILNGITNSVNRLSEIHSQITTPRAKSATSDYQKDISAKDSGTGDGHNVIIPELKLSRTSIEPISRGVKRKSNKSRTSSQITFKRTSKIEKKPRTNISRSSGVLEKKSSTIVKNKYFSKIVQKSNKLVEIYHNTAIKLTDSDDSNMKKSRQIEEKSQRGSCEVPPLNIEDPEMKTFKNTVSEQRSLAKTYSGYRQNGLTGYPNNELYYDVSQAPRTLSCCYSKNYELPTVASRMKQVAKRYLGTLNIKTIPFCAAISTTQSHNIGINIQQVMNIIKNRQPINGISPTLAHNIGLAAEKMNCKPFSVLVSTINSRISQAPSRCPLSKTYLNFQQLQEQARNIPNEVIEEADEDIVETPEAKVVTITGPSGDMEVKTKNIPVWKMERNDNGEQCTCVPTSNITFQQVASRYQRNMRPSSDNPHSQVISTQPKPKVKLYKSARNRVTNRASSMHSDVQCQGVHNSTETENETQLQGKERNLKEVLTNLHHDFECLNTRYDELCAKTTTENNEETMKELERLETELTKKEEEITMVMTLYKEVMALKQQVKQLKEKRSQASITTKETKTKFKEYNNPEAAFHLTKLLKQIQHYQMRYKSNLGAD</sequence>
<dbReference type="Pfam" id="PF14073">
    <property type="entry name" value="Cep57_CLD"/>
    <property type="match status" value="1"/>
</dbReference>
<accession>A0A6J2YGA8</accession>
<reference evidence="5" key="1">
    <citation type="submission" date="2025-08" db="UniProtKB">
        <authorList>
            <consortium name="RefSeq"/>
        </authorList>
    </citation>
    <scope>IDENTIFICATION</scope>
    <source>
        <tissue evidence="5">Gonads</tissue>
    </source>
</reference>
<gene>
    <name evidence="5" type="primary">LOC115887698</name>
</gene>
<evidence type="ECO:0000259" key="3">
    <source>
        <dbReference type="Pfam" id="PF14073"/>
    </source>
</evidence>
<protein>
    <submittedName>
        <fullName evidence="5">Uncharacterized protein LOC115887698</fullName>
    </submittedName>
</protein>
<evidence type="ECO:0000313" key="4">
    <source>
        <dbReference type="Proteomes" id="UP000504635"/>
    </source>
</evidence>
<feature type="domain" description="Cep57 centrosome localisation" evidence="3">
    <location>
        <begin position="28"/>
        <end position="90"/>
    </location>
</feature>
<feature type="coiled-coil region" evidence="1">
    <location>
        <begin position="34"/>
        <end position="61"/>
    </location>
</feature>
<feature type="compositionally biased region" description="Polar residues" evidence="2">
    <location>
        <begin position="144"/>
        <end position="154"/>
    </location>
</feature>
<dbReference type="RefSeq" id="XP_030763028.1">
    <property type="nucleotide sequence ID" value="XM_030907168.1"/>
</dbReference>
<dbReference type="GO" id="GO:0008017">
    <property type="term" value="F:microtubule binding"/>
    <property type="evidence" value="ECO:0007669"/>
    <property type="project" value="TreeGrafter"/>
</dbReference>
<keyword evidence="1" id="KW-0175">Coiled coil</keyword>
<evidence type="ECO:0000256" key="1">
    <source>
        <dbReference type="SAM" id="Coils"/>
    </source>
</evidence>
<name>A0A6J2YGA8_SITOR</name>